<evidence type="ECO:0000313" key="1">
    <source>
        <dbReference type="EMBL" id="UQC76985.1"/>
    </source>
</evidence>
<sequence>MIGIGASGTRKAGEASKLKLLFLAHGPRPPFSPPGTEYIFLGSKQGHHAFDLIQTRVLFAWLSPPQTKHLPQPTQSIRGLSIIGQRVTADDRPTRNFSKTRSASNSLSIRTLRIHTRMTILPTPPSSLPLRRPRGVSVYFLAPDHVFSQATIQSHSHPHRITSFCPHLQQQIITGQQPRTFSTLENPAHHFPACLAHPSHPLSFSDRVLEGIRLSPNSTGPIIRLSSTTSTHLSQLSALQPPSCKSASLDVSLTHIPLPVAVKFLSVSFDAIASSPVFTLTSNQTSNCRLTFSSPVGYFLPTLYNPSPVASHPTQAHTNLDSTSPHRLTGHSAGITHPSSHPWSDCRRISFPFKILHLLQCENPVLLGTVAPSCSSNLDFLPDRSRELAPRVSNFG</sequence>
<accession>A0A9Q8WBX8</accession>
<organism evidence="1 2">
    <name type="scientific">Colletotrichum lupini</name>
    <dbReference type="NCBI Taxonomy" id="145971"/>
    <lineage>
        <taxon>Eukaryota</taxon>
        <taxon>Fungi</taxon>
        <taxon>Dikarya</taxon>
        <taxon>Ascomycota</taxon>
        <taxon>Pezizomycotina</taxon>
        <taxon>Sordariomycetes</taxon>
        <taxon>Hypocreomycetidae</taxon>
        <taxon>Glomerellales</taxon>
        <taxon>Glomerellaceae</taxon>
        <taxon>Colletotrichum</taxon>
        <taxon>Colletotrichum acutatum species complex</taxon>
    </lineage>
</organism>
<dbReference type="EMBL" id="CP019474">
    <property type="protein sequence ID" value="UQC76985.1"/>
    <property type="molecule type" value="Genomic_DNA"/>
</dbReference>
<gene>
    <name evidence="1" type="ORF">CLUP02_02451</name>
</gene>
<dbReference type="RefSeq" id="XP_049138626.1">
    <property type="nucleotide sequence ID" value="XM_049281483.1"/>
</dbReference>
<protein>
    <submittedName>
        <fullName evidence="1">Uncharacterized protein</fullName>
    </submittedName>
</protein>
<evidence type="ECO:0000313" key="2">
    <source>
        <dbReference type="Proteomes" id="UP000830671"/>
    </source>
</evidence>
<dbReference type="Proteomes" id="UP000830671">
    <property type="component" value="Chromosome 2"/>
</dbReference>
<keyword evidence="2" id="KW-1185">Reference proteome</keyword>
<name>A0A9Q8WBX8_9PEZI</name>
<dbReference type="AlphaFoldDB" id="A0A9Q8WBX8"/>
<proteinExistence type="predicted"/>
<reference evidence="1" key="1">
    <citation type="journal article" date="2021" name="Mol. Plant Microbe Interact.">
        <title>Complete Genome Sequence of the Plant-Pathogenic Fungus Colletotrichum lupini.</title>
        <authorList>
            <person name="Baroncelli R."/>
            <person name="Pensec F."/>
            <person name="Da Lio D."/>
            <person name="Boufleur T."/>
            <person name="Vicente I."/>
            <person name="Sarrocco S."/>
            <person name="Picot A."/>
            <person name="Baraldi E."/>
            <person name="Sukno S."/>
            <person name="Thon M."/>
            <person name="Le Floch G."/>
        </authorList>
    </citation>
    <scope>NUCLEOTIDE SEQUENCE</scope>
    <source>
        <strain evidence="1">IMI 504893</strain>
    </source>
</reference>
<dbReference type="KEGG" id="clup:CLUP02_02451"/>
<dbReference type="GeneID" id="73336493"/>